<evidence type="ECO:0000259" key="1">
    <source>
        <dbReference type="PROSITE" id="PS51154"/>
    </source>
</evidence>
<name>A0A2D6M1G6_9ARCH</name>
<reference evidence="3" key="1">
    <citation type="submission" date="2017-09" db="EMBL/GenBank/DDBJ databases">
        <title>The Reconstruction of 2,631 Draft Metagenome-Assembled Genomes from the Global Oceans.</title>
        <authorList>
            <person name="Tully B.J."/>
            <person name="Graham E.D."/>
            <person name="Heidelberg J.F."/>
        </authorList>
    </citation>
    <scope>NUCLEOTIDE SEQUENCE [LARGE SCALE GENOMIC DNA]</scope>
</reference>
<dbReference type="Gene3D" id="3.40.220.10">
    <property type="entry name" value="Leucine Aminopeptidase, subunit E, domain 1"/>
    <property type="match status" value="1"/>
</dbReference>
<dbReference type="PANTHER" id="PTHR11106:SF111">
    <property type="entry name" value="MACRO DOMAIN-CONTAINING PROTEIN"/>
    <property type="match status" value="1"/>
</dbReference>
<organism evidence="2 3">
    <name type="scientific">Candidatus Iainarchaeum sp</name>
    <dbReference type="NCBI Taxonomy" id="3101447"/>
    <lineage>
        <taxon>Archaea</taxon>
        <taxon>Candidatus Iainarchaeota</taxon>
        <taxon>Candidatus Iainarchaeia</taxon>
        <taxon>Candidatus Iainarchaeales</taxon>
        <taxon>Candidatus Iainarchaeaceae</taxon>
        <taxon>Candidatus Iainarchaeum</taxon>
    </lineage>
</organism>
<feature type="domain" description="Macro" evidence="1">
    <location>
        <begin position="1"/>
        <end position="166"/>
    </location>
</feature>
<dbReference type="PANTHER" id="PTHR11106">
    <property type="entry name" value="GANGLIOSIDE INDUCED DIFFERENTIATION ASSOCIATED PROTEIN 2-RELATED"/>
    <property type="match status" value="1"/>
</dbReference>
<dbReference type="InterPro" id="IPR043472">
    <property type="entry name" value="Macro_dom-like"/>
</dbReference>
<proteinExistence type="predicted"/>
<dbReference type="AlphaFoldDB" id="A0A2D6M1G6"/>
<gene>
    <name evidence="2" type="ORF">CL943_03100</name>
</gene>
<comment type="caution">
    <text evidence="2">The sequence shown here is derived from an EMBL/GenBank/DDBJ whole genome shotgun (WGS) entry which is preliminary data.</text>
</comment>
<protein>
    <submittedName>
        <fullName evidence="2">Appr-1-p processing protein</fullName>
    </submittedName>
</protein>
<evidence type="ECO:0000313" key="3">
    <source>
        <dbReference type="Proteomes" id="UP000226592"/>
    </source>
</evidence>
<evidence type="ECO:0000313" key="2">
    <source>
        <dbReference type="EMBL" id="MAG22265.1"/>
    </source>
</evidence>
<dbReference type="InterPro" id="IPR002589">
    <property type="entry name" value="Macro_dom"/>
</dbReference>
<dbReference type="Proteomes" id="UP000226592">
    <property type="component" value="Unassembled WGS sequence"/>
</dbReference>
<dbReference type="EMBL" id="NZBU01000009">
    <property type="protein sequence ID" value="MAG22265.1"/>
    <property type="molecule type" value="Genomic_DNA"/>
</dbReference>
<accession>A0A2D6M1G6</accession>
<dbReference type="Pfam" id="PF01661">
    <property type="entry name" value="Macro"/>
    <property type="match status" value="1"/>
</dbReference>
<dbReference type="SMART" id="SM00506">
    <property type="entry name" value="A1pp"/>
    <property type="match status" value="1"/>
</dbReference>
<dbReference type="PROSITE" id="PS51154">
    <property type="entry name" value="MACRO"/>
    <property type="match status" value="1"/>
</dbReference>
<dbReference type="SUPFAM" id="SSF52949">
    <property type="entry name" value="Macro domain-like"/>
    <property type="match status" value="1"/>
</dbReference>
<sequence length="166" mass="17555">MRFKLLKGDIADAVVDAIVNAAGTSLHMGGGVAGALKRKGGQEIEDEALKKAPIGLGKAVETNAGKLSAKYVIHAAAMPHSGDERATSDSISQSTRHALKLADELECQTIAIPAVGCGIAGFPLNQGAKIILREIFRFHGKNLEKCIVVLFSDAEYKAFDQASRRV</sequence>